<dbReference type="Proteomes" id="UP001060215">
    <property type="component" value="Chromosome 7"/>
</dbReference>
<keyword evidence="2" id="KW-1185">Reference proteome</keyword>
<proteinExistence type="predicted"/>
<organism evidence="1 2">
    <name type="scientific">Camellia lanceoleosa</name>
    <dbReference type="NCBI Taxonomy" id="1840588"/>
    <lineage>
        <taxon>Eukaryota</taxon>
        <taxon>Viridiplantae</taxon>
        <taxon>Streptophyta</taxon>
        <taxon>Embryophyta</taxon>
        <taxon>Tracheophyta</taxon>
        <taxon>Spermatophyta</taxon>
        <taxon>Magnoliopsida</taxon>
        <taxon>eudicotyledons</taxon>
        <taxon>Gunneridae</taxon>
        <taxon>Pentapetalae</taxon>
        <taxon>asterids</taxon>
        <taxon>Ericales</taxon>
        <taxon>Theaceae</taxon>
        <taxon>Camellia</taxon>
    </lineage>
</organism>
<evidence type="ECO:0000313" key="1">
    <source>
        <dbReference type="EMBL" id="KAI8006418.1"/>
    </source>
</evidence>
<sequence>MQCAGVAATRHQIESRGLLLPSLNNAPMIVYILQSKVKAYSELHSRVVQKLTNHSDELKKEDNQRGRPGTSTSRSIA</sequence>
<reference evidence="1 2" key="1">
    <citation type="journal article" date="2022" name="Plant J.">
        <title>Chromosome-level genome of Camellia lanceoleosa provides a valuable resource for understanding genome evolution and self-incompatibility.</title>
        <authorList>
            <person name="Gong W."/>
            <person name="Xiao S."/>
            <person name="Wang L."/>
            <person name="Liao Z."/>
            <person name="Chang Y."/>
            <person name="Mo W."/>
            <person name="Hu G."/>
            <person name="Li W."/>
            <person name="Zhao G."/>
            <person name="Zhu H."/>
            <person name="Hu X."/>
            <person name="Ji K."/>
            <person name="Xiang X."/>
            <person name="Song Q."/>
            <person name="Yuan D."/>
            <person name="Jin S."/>
            <person name="Zhang L."/>
        </authorList>
    </citation>
    <scope>NUCLEOTIDE SEQUENCE [LARGE SCALE GENOMIC DNA]</scope>
    <source>
        <strain evidence="1">SQ_2022a</strain>
    </source>
</reference>
<accession>A0ACC0H0T7</accession>
<name>A0ACC0H0T7_9ERIC</name>
<dbReference type="EMBL" id="CM045764">
    <property type="protein sequence ID" value="KAI8006418.1"/>
    <property type="molecule type" value="Genomic_DNA"/>
</dbReference>
<gene>
    <name evidence="1" type="ORF">LOK49_LG07G01673</name>
</gene>
<protein>
    <submittedName>
        <fullName evidence="1">Cocosin 1</fullName>
    </submittedName>
</protein>
<comment type="caution">
    <text evidence="1">The sequence shown here is derived from an EMBL/GenBank/DDBJ whole genome shotgun (WGS) entry which is preliminary data.</text>
</comment>
<evidence type="ECO:0000313" key="2">
    <source>
        <dbReference type="Proteomes" id="UP001060215"/>
    </source>
</evidence>